<feature type="region of interest" description="Disordered" evidence="1">
    <location>
        <begin position="500"/>
        <end position="523"/>
    </location>
</feature>
<reference evidence="2 3" key="1">
    <citation type="submission" date="2016-06" db="EMBL/GenBank/DDBJ databases">
        <title>Evolution of pathogenesis and genome organization in the Tremellales.</title>
        <authorList>
            <person name="Cuomo C."/>
            <person name="Litvintseva A."/>
            <person name="Heitman J."/>
            <person name="Chen Y."/>
            <person name="Sun S."/>
            <person name="Springer D."/>
            <person name="Dromer F."/>
            <person name="Young S."/>
            <person name="Zeng Q."/>
            <person name="Chapman S."/>
            <person name="Gujja S."/>
            <person name="Saif S."/>
            <person name="Birren B."/>
        </authorList>
    </citation>
    <scope>NUCLEOTIDE SEQUENCE [LARGE SCALE GENOMIC DNA]</scope>
    <source>
        <strain evidence="2 3">CBS 6273</strain>
    </source>
</reference>
<dbReference type="EMBL" id="MEKH01000008">
    <property type="protein sequence ID" value="ODO04720.1"/>
    <property type="molecule type" value="Genomic_DNA"/>
</dbReference>
<name>A0A1E3JV70_9TREE</name>
<gene>
    <name evidence="2" type="ORF">I350_05330</name>
</gene>
<dbReference type="InterPro" id="IPR027443">
    <property type="entry name" value="IPNS-like_sf"/>
</dbReference>
<dbReference type="Gene3D" id="2.60.120.330">
    <property type="entry name" value="B-lactam Antibiotic, Isopenicillin N Synthase, Chain"/>
    <property type="match status" value="1"/>
</dbReference>
<sequence length="523" mass="58749">MFSITSIKACLRQQAGRAQRATFFRSVQTQVAPSAIERKHRKEREEGDISSVFSSLSGEKERTLPPRFAELKRSIIGDEANQQRLVASWGRLTQHLAKVAHEIESGQQDCIPETTYDEFINHRTPGLEQRIKTCGSVIIRDVVDEQTALNWLADLKSYIDLNPSVKGFPENDKQVFELYWSRSQLSARSHPRAMAVQRALLGLFSHTPTDLVSLHIPITYADRLRIRHPGDAQFALGPHADGGSVERWEDETYRRVYHSVLEGRWEEFDSWTIGERAQARQSMYDGPGSCGVFRAFQGWTSMSNTGPNEGTLQVYPLIKELSAYTMLRPLFRQQPRTDLDRDGYLAPANWELDLETSRFPGSPLARCQEYNDTTHPHLELDRTMIAIPRVKPGDQAWWHGGEFNKSICQGTPELMTDKDVIHAVEKVHNGKGPSAVMYIPAVPLTLQNAAYVNDQKQTFLKGKPGPDFPGGAGESDFEGRGQVEDIESLEGRRAMGLEPFDVSGSLASGEREVRKQANTIIGS</sequence>
<comment type="caution">
    <text evidence="2">The sequence shown here is derived from an EMBL/GenBank/DDBJ whole genome shotgun (WGS) entry which is preliminary data.</text>
</comment>
<dbReference type="Pfam" id="PF07350">
    <property type="entry name" value="Gig2-like"/>
    <property type="match status" value="1"/>
</dbReference>
<dbReference type="AlphaFoldDB" id="A0A1E3JV70"/>
<protein>
    <recommendedName>
        <fullName evidence="4">DUF1479-domain-containing protein</fullName>
    </recommendedName>
</protein>
<evidence type="ECO:0000313" key="2">
    <source>
        <dbReference type="EMBL" id="ODO04720.1"/>
    </source>
</evidence>
<dbReference type="InterPro" id="IPR010856">
    <property type="entry name" value="Gig2-like"/>
</dbReference>
<dbReference type="PANTHER" id="PTHR30613:SF1">
    <property type="entry name" value="DUF1479 DOMAIN PROTEIN (AFU_ORTHOLOGUE AFUA_5G09280)"/>
    <property type="match status" value="1"/>
</dbReference>
<proteinExistence type="predicted"/>
<evidence type="ECO:0008006" key="4">
    <source>
        <dbReference type="Google" id="ProtNLM"/>
    </source>
</evidence>
<evidence type="ECO:0000256" key="1">
    <source>
        <dbReference type="SAM" id="MobiDB-lite"/>
    </source>
</evidence>
<dbReference type="PANTHER" id="PTHR30613">
    <property type="entry name" value="UNCHARACTERIZED PROTEIN YBIU-RELATED"/>
    <property type="match status" value="1"/>
</dbReference>
<dbReference type="SUPFAM" id="SSF51197">
    <property type="entry name" value="Clavaminate synthase-like"/>
    <property type="match status" value="1"/>
</dbReference>
<evidence type="ECO:0000313" key="3">
    <source>
        <dbReference type="Proteomes" id="UP000095149"/>
    </source>
</evidence>
<dbReference type="OrthoDB" id="8249012at2759"/>
<dbReference type="Proteomes" id="UP000095149">
    <property type="component" value="Unassembled WGS sequence"/>
</dbReference>
<accession>A0A1E3JV70</accession>
<organism evidence="2 3">
    <name type="scientific">Cryptococcus amylolentus CBS 6273</name>
    <dbReference type="NCBI Taxonomy" id="1296118"/>
    <lineage>
        <taxon>Eukaryota</taxon>
        <taxon>Fungi</taxon>
        <taxon>Dikarya</taxon>
        <taxon>Basidiomycota</taxon>
        <taxon>Agaricomycotina</taxon>
        <taxon>Tremellomycetes</taxon>
        <taxon>Tremellales</taxon>
        <taxon>Cryptococcaceae</taxon>
        <taxon>Cryptococcus</taxon>
    </lineage>
</organism>